<evidence type="ECO:0008006" key="4">
    <source>
        <dbReference type="Google" id="ProtNLM"/>
    </source>
</evidence>
<keyword evidence="1" id="KW-0812">Transmembrane</keyword>
<dbReference type="SUPFAM" id="SSF103473">
    <property type="entry name" value="MFS general substrate transporter"/>
    <property type="match status" value="1"/>
</dbReference>
<feature type="transmembrane region" description="Helical" evidence="1">
    <location>
        <begin position="91"/>
        <end position="109"/>
    </location>
</feature>
<organism evidence="2 3">
    <name type="scientific">Pseudomonas asuensis</name>
    <dbReference type="NCBI Taxonomy" id="1825787"/>
    <lineage>
        <taxon>Bacteria</taxon>
        <taxon>Pseudomonadati</taxon>
        <taxon>Pseudomonadota</taxon>
        <taxon>Gammaproteobacteria</taxon>
        <taxon>Pseudomonadales</taxon>
        <taxon>Pseudomonadaceae</taxon>
        <taxon>Pseudomonas</taxon>
    </lineage>
</organism>
<protein>
    <recommendedName>
        <fullName evidence="4">MFS transporter</fullName>
    </recommendedName>
</protein>
<sequence length="123" mass="12340">MLVGMGLNAASGLGLFLLAQAEQVTPGVYGSVLALVISAPGLNFGNLTALTMADAGKQAGVASALMGVMHYVMVAGIGYVVSLAVAEITSLPATIALCGVLALILCLSIRHPQPQENHPLGKG</sequence>
<comment type="caution">
    <text evidence="2">The sequence shown here is derived from an EMBL/GenBank/DDBJ whole genome shotgun (WGS) entry which is preliminary data.</text>
</comment>
<accession>A0ABQ2GZ61</accession>
<evidence type="ECO:0000256" key="1">
    <source>
        <dbReference type="SAM" id="Phobius"/>
    </source>
</evidence>
<dbReference type="Gene3D" id="1.20.1720.10">
    <property type="entry name" value="Multidrug resistance protein D"/>
    <property type="match status" value="1"/>
</dbReference>
<evidence type="ECO:0000313" key="3">
    <source>
        <dbReference type="Proteomes" id="UP000616499"/>
    </source>
</evidence>
<dbReference type="EMBL" id="BMNW01000007">
    <property type="protein sequence ID" value="GGM19146.1"/>
    <property type="molecule type" value="Genomic_DNA"/>
</dbReference>
<gene>
    <name evidence="2" type="ORF">GCM10009425_32520</name>
</gene>
<evidence type="ECO:0000313" key="2">
    <source>
        <dbReference type="EMBL" id="GGM19146.1"/>
    </source>
</evidence>
<proteinExistence type="predicted"/>
<feature type="transmembrane region" description="Helical" evidence="1">
    <location>
        <begin position="31"/>
        <end position="52"/>
    </location>
</feature>
<keyword evidence="3" id="KW-1185">Reference proteome</keyword>
<dbReference type="InterPro" id="IPR036259">
    <property type="entry name" value="MFS_trans_sf"/>
</dbReference>
<keyword evidence="1" id="KW-0472">Membrane</keyword>
<keyword evidence="1" id="KW-1133">Transmembrane helix</keyword>
<reference evidence="3" key="1">
    <citation type="journal article" date="2019" name="Int. J. Syst. Evol. Microbiol.">
        <title>The Global Catalogue of Microorganisms (GCM) 10K type strain sequencing project: providing services to taxonomists for standard genome sequencing and annotation.</title>
        <authorList>
            <consortium name="The Broad Institute Genomics Platform"/>
            <consortium name="The Broad Institute Genome Sequencing Center for Infectious Disease"/>
            <person name="Wu L."/>
            <person name="Ma J."/>
        </authorList>
    </citation>
    <scope>NUCLEOTIDE SEQUENCE [LARGE SCALE GENOMIC DNA]</scope>
    <source>
        <strain evidence="3">JCM 13501</strain>
    </source>
</reference>
<feature type="transmembrane region" description="Helical" evidence="1">
    <location>
        <begin position="64"/>
        <end position="85"/>
    </location>
</feature>
<dbReference type="Proteomes" id="UP000616499">
    <property type="component" value="Unassembled WGS sequence"/>
</dbReference>
<name>A0ABQ2GZ61_9PSED</name>